<name>A0A059QCS3_9BACT</name>
<evidence type="ECO:0000313" key="2">
    <source>
        <dbReference type="EMBL" id="AGW45554.1"/>
    </source>
</evidence>
<feature type="chain" id="PRO_5001578862" description="Methane oxygenase PmoA" evidence="1">
    <location>
        <begin position="20"/>
        <end position="416"/>
    </location>
</feature>
<sequence length="416" mass="46687">MNRLLLPCLAACVAAGTWAFGATSSFELTVAAGRHERSNVPVRARISRGRIGNEPILSVTLARADGKSIPAQWTGPSLTSTAAGEVHFILPHLRAGESLQLKGTLSTPPARAEGLTWRDQPGHHIDLTLGERKIATYHYERLDESTPASRVRTYKVFHHVYSPNGERIVTGGLNDDPKVHSPHHRGVFYGFNRITYGDGKKADTWHCTDGAFQQHERFLASEQGPVLVRHRAEISWHGKDVAFATEERELTVYNVRGGHLIEFASRLRSPSGRVRIDGDPQHAGFQFRAHNDVDAYTTNQTIFIRPDGMGKPAETRNWDPQTRKGPVNMSWNAMSFVLGTNRYTVAYLDRPDNPKEARFSEREYGRFGSYFEYTIEKDKPLVVNYRLWLQDGLMKPEAVAVLGSDFVEPVNVIMQE</sequence>
<feature type="signal peptide" evidence="1">
    <location>
        <begin position="1"/>
        <end position="19"/>
    </location>
</feature>
<keyword evidence="1" id="KW-0732">Signal</keyword>
<protein>
    <recommendedName>
        <fullName evidence="3">Methane oxygenase PmoA</fullName>
    </recommendedName>
</protein>
<organism evidence="2">
    <name type="scientific">uncultured bacterium Lac161</name>
    <dbReference type="NCBI Taxonomy" id="1403002"/>
    <lineage>
        <taxon>Bacteria</taxon>
        <taxon>environmental samples</taxon>
    </lineage>
</organism>
<evidence type="ECO:0008006" key="3">
    <source>
        <dbReference type="Google" id="ProtNLM"/>
    </source>
</evidence>
<dbReference type="AlphaFoldDB" id="A0A059QCS3"/>
<reference evidence="2" key="1">
    <citation type="submission" date="2013-06" db="EMBL/GenBank/DDBJ databases">
        <title>Functional metagenomics reveals novel beta-galactosidases not predictable from gene sequences.</title>
        <authorList>
            <person name="Cheng J."/>
            <person name="Engel K."/>
            <person name="Romantsov T."/>
            <person name="Neufeld J.D."/>
            <person name="Rose D.R."/>
            <person name="Charles T.C."/>
        </authorList>
    </citation>
    <scope>NUCLEOTIDE SEQUENCE</scope>
</reference>
<dbReference type="Pfam" id="PF14100">
    <property type="entry name" value="DUF6807"/>
    <property type="match status" value="1"/>
</dbReference>
<dbReference type="EMBL" id="KF255994">
    <property type="protein sequence ID" value="AGW45554.1"/>
    <property type="molecule type" value="Genomic_DNA"/>
</dbReference>
<dbReference type="InterPro" id="IPR029475">
    <property type="entry name" value="DUF6807"/>
</dbReference>
<proteinExistence type="predicted"/>
<accession>A0A059QCS3</accession>
<evidence type="ECO:0000256" key="1">
    <source>
        <dbReference type="SAM" id="SignalP"/>
    </source>
</evidence>